<keyword evidence="1" id="KW-0472">Membrane</keyword>
<keyword evidence="1" id="KW-0812">Transmembrane</keyword>
<dbReference type="EMBL" id="NHZQ01000331">
    <property type="protein sequence ID" value="PSK42862.1"/>
    <property type="molecule type" value="Genomic_DNA"/>
</dbReference>
<dbReference type="Proteomes" id="UP000243723">
    <property type="component" value="Unassembled WGS sequence"/>
</dbReference>
<feature type="transmembrane region" description="Helical" evidence="1">
    <location>
        <begin position="183"/>
        <end position="210"/>
    </location>
</feature>
<keyword evidence="1" id="KW-1133">Transmembrane helix</keyword>
<evidence type="ECO:0000313" key="3">
    <source>
        <dbReference type="Proteomes" id="UP000243723"/>
    </source>
</evidence>
<keyword evidence="3" id="KW-1185">Reference proteome</keyword>
<comment type="caution">
    <text evidence="2">The sequence shown here is derived from an EMBL/GenBank/DDBJ whole genome shotgun (WGS) entry which is preliminary data.</text>
</comment>
<proteinExistence type="predicted"/>
<dbReference type="OrthoDB" id="2332199at2759"/>
<evidence type="ECO:0000256" key="1">
    <source>
        <dbReference type="SAM" id="Phobius"/>
    </source>
</evidence>
<feature type="transmembrane region" description="Helical" evidence="1">
    <location>
        <begin position="47"/>
        <end position="70"/>
    </location>
</feature>
<feature type="transmembrane region" description="Helical" evidence="1">
    <location>
        <begin position="90"/>
        <end position="108"/>
    </location>
</feature>
<sequence>MGVSLSTARWLAPASFVYNFAAQIYGMTAKPNMADVHDANLSFWSPYPYFIAGFFSVQQIAQVVWMYRLWKLNASKPKEAEELKPVVKFVPYYALGNACIGTWMFFWNSSMLKTSNVFVVINSLAQLYYVFTQLDRMNTASTSSVLTHIVSKTFAGIGVLDLVHNGSIAYFKDVYPGTAVKVLTAVGFGGLALVSDWIFGACLVYDLVALSVGQGIYTSKEWSSLLGAYAVGTAAIVGLRNWALPPYYRKTDGYYAVGQDEIDDRA</sequence>
<dbReference type="AlphaFoldDB" id="A0A2P7Z3S0"/>
<gene>
    <name evidence="2" type="ORF">B9Z65_6816</name>
</gene>
<feature type="transmembrane region" description="Helical" evidence="1">
    <location>
        <begin position="114"/>
        <end position="131"/>
    </location>
</feature>
<evidence type="ECO:0000313" key="2">
    <source>
        <dbReference type="EMBL" id="PSK42862.1"/>
    </source>
</evidence>
<protein>
    <submittedName>
        <fullName evidence="2">Uncharacterized protein</fullName>
    </submittedName>
</protein>
<accession>A0A2P7Z3S0</accession>
<reference evidence="2 3" key="1">
    <citation type="submission" date="2017-05" db="EMBL/GenBank/DDBJ databases">
        <title>Draft genome sequence of Elsinoe australis.</title>
        <authorList>
            <person name="Cheng Q."/>
        </authorList>
    </citation>
    <scope>NUCLEOTIDE SEQUENCE [LARGE SCALE GENOMIC DNA]</scope>
    <source>
        <strain evidence="2 3">NL1</strain>
    </source>
</reference>
<name>A0A2P7Z3S0_9PEZI</name>
<feature type="transmembrane region" description="Helical" evidence="1">
    <location>
        <begin position="222"/>
        <end position="243"/>
    </location>
</feature>
<organism evidence="2 3">
    <name type="scientific">Elsinoe australis</name>
    <dbReference type="NCBI Taxonomy" id="40998"/>
    <lineage>
        <taxon>Eukaryota</taxon>
        <taxon>Fungi</taxon>
        <taxon>Dikarya</taxon>
        <taxon>Ascomycota</taxon>
        <taxon>Pezizomycotina</taxon>
        <taxon>Dothideomycetes</taxon>
        <taxon>Dothideomycetidae</taxon>
        <taxon>Myriangiales</taxon>
        <taxon>Elsinoaceae</taxon>
        <taxon>Elsinoe</taxon>
    </lineage>
</organism>